<dbReference type="RefSeq" id="XP_020893253.1">
    <property type="nucleotide sequence ID" value="XM_021037594.2"/>
</dbReference>
<dbReference type="CDD" id="cd10428">
    <property type="entry name" value="LFG_like"/>
    <property type="match status" value="1"/>
</dbReference>
<feature type="transmembrane region" description="Helical" evidence="5">
    <location>
        <begin position="42"/>
        <end position="63"/>
    </location>
</feature>
<feature type="transmembrane region" description="Helical" evidence="5">
    <location>
        <begin position="162"/>
        <end position="181"/>
    </location>
</feature>
<keyword evidence="3 5" id="KW-1133">Transmembrane helix</keyword>
<dbReference type="GeneID" id="110232404"/>
<comment type="similarity">
    <text evidence="5">Belongs to the BI1 family.</text>
</comment>
<evidence type="ECO:0000313" key="6">
    <source>
        <dbReference type="EnsemblMetazoa" id="XP_020893253.1"/>
    </source>
</evidence>
<evidence type="ECO:0000256" key="1">
    <source>
        <dbReference type="ARBA" id="ARBA00004141"/>
    </source>
</evidence>
<dbReference type="Pfam" id="PF01027">
    <property type="entry name" value="Bax1-I"/>
    <property type="match status" value="1"/>
</dbReference>
<evidence type="ECO:0000256" key="5">
    <source>
        <dbReference type="RuleBase" id="RU004379"/>
    </source>
</evidence>
<dbReference type="PANTHER" id="PTHR23291:SF47">
    <property type="entry name" value="TRANSMEMBRANE BAX INHIBITOR MOTIF CONTAINING 7"/>
    <property type="match status" value="1"/>
</dbReference>
<keyword evidence="2 5" id="KW-0812">Transmembrane</keyword>
<name>A0A913WS30_EXADI</name>
<accession>A0A913WS30</accession>
<dbReference type="KEGG" id="epa:110232404"/>
<organism evidence="6 7">
    <name type="scientific">Exaiptasia diaphana</name>
    <name type="common">Tropical sea anemone</name>
    <name type="synonym">Aiptasia pulchella</name>
    <dbReference type="NCBI Taxonomy" id="2652724"/>
    <lineage>
        <taxon>Eukaryota</taxon>
        <taxon>Metazoa</taxon>
        <taxon>Cnidaria</taxon>
        <taxon>Anthozoa</taxon>
        <taxon>Hexacorallia</taxon>
        <taxon>Actiniaria</taxon>
        <taxon>Aiptasiidae</taxon>
        <taxon>Exaiptasia</taxon>
    </lineage>
</organism>
<dbReference type="GO" id="GO:0016020">
    <property type="term" value="C:membrane"/>
    <property type="evidence" value="ECO:0007669"/>
    <property type="project" value="UniProtKB-SubCell"/>
</dbReference>
<comment type="subcellular location">
    <subcellularLocation>
        <location evidence="1">Membrane</location>
        <topology evidence="1">Multi-pass membrane protein</topology>
    </subcellularLocation>
</comment>
<proteinExistence type="inferred from homology"/>
<evidence type="ECO:0000256" key="2">
    <source>
        <dbReference type="ARBA" id="ARBA00022692"/>
    </source>
</evidence>
<protein>
    <submittedName>
        <fullName evidence="6">Uncharacterized protein</fullName>
    </submittedName>
</protein>
<evidence type="ECO:0000256" key="4">
    <source>
        <dbReference type="ARBA" id="ARBA00023136"/>
    </source>
</evidence>
<feature type="transmembrane region" description="Helical" evidence="5">
    <location>
        <begin position="105"/>
        <end position="126"/>
    </location>
</feature>
<dbReference type="Proteomes" id="UP000887567">
    <property type="component" value="Unplaced"/>
</dbReference>
<keyword evidence="4 5" id="KW-0472">Membrane</keyword>
<dbReference type="OrthoDB" id="7933078at2759"/>
<dbReference type="OMA" id="YYVSYAF"/>
<dbReference type="AlphaFoldDB" id="A0A913WS30"/>
<sequence length="250" mass="27776">MSYGYTYQDDPDKYGATASDPFADSSMSFSDVSIRAGFIRKVYSILLCQLAVTIAFICFFLYCEPVKHYALSHPGLFYGALAVTFVTMIAMACCENVRRTFPTNFIFLCLFTVCEGYLLGAVSSVYNKDEVLMAAGITAVVVLAITIFAFQTKYDFTMMGGFLFVALIVLICFGFLTIFFHNRVVNIVYAALGALLFALYLVYDTQIMMGGGKMYSISPEEYIFAALNLYLDIINMFLYILQLVSAASGD</sequence>
<evidence type="ECO:0000313" key="7">
    <source>
        <dbReference type="Proteomes" id="UP000887567"/>
    </source>
</evidence>
<keyword evidence="7" id="KW-1185">Reference proteome</keyword>
<feature type="transmembrane region" description="Helical" evidence="5">
    <location>
        <begin position="75"/>
        <end position="93"/>
    </location>
</feature>
<feature type="transmembrane region" description="Helical" evidence="5">
    <location>
        <begin position="132"/>
        <end position="150"/>
    </location>
</feature>
<feature type="transmembrane region" description="Helical" evidence="5">
    <location>
        <begin position="187"/>
        <end position="203"/>
    </location>
</feature>
<evidence type="ECO:0000256" key="3">
    <source>
        <dbReference type="ARBA" id="ARBA00022989"/>
    </source>
</evidence>
<dbReference type="PANTHER" id="PTHR23291">
    <property type="entry name" value="BAX INHIBITOR-RELATED"/>
    <property type="match status" value="1"/>
</dbReference>
<dbReference type="InterPro" id="IPR006214">
    <property type="entry name" value="Bax_inhibitor_1-related"/>
</dbReference>
<reference evidence="6" key="1">
    <citation type="submission" date="2022-11" db="UniProtKB">
        <authorList>
            <consortium name="EnsemblMetazoa"/>
        </authorList>
    </citation>
    <scope>IDENTIFICATION</scope>
</reference>
<dbReference type="EnsemblMetazoa" id="XM_021037594.2">
    <property type="protein sequence ID" value="XP_020893253.1"/>
    <property type="gene ID" value="LOC110232404"/>
</dbReference>
<feature type="transmembrane region" description="Helical" evidence="5">
    <location>
        <begin position="223"/>
        <end position="244"/>
    </location>
</feature>